<reference evidence="10" key="1">
    <citation type="submission" date="2016-10" db="EMBL/GenBank/DDBJ databases">
        <authorList>
            <person name="Varghese N."/>
            <person name="Submissions S."/>
        </authorList>
    </citation>
    <scope>NUCLEOTIDE SEQUENCE [LARGE SCALE GENOMIC DNA]</scope>
    <source>
        <strain evidence="10">DSM 1565</strain>
    </source>
</reference>
<evidence type="ECO:0000256" key="5">
    <source>
        <dbReference type="ARBA" id="ARBA00022989"/>
    </source>
</evidence>
<dbReference type="Proteomes" id="UP000199423">
    <property type="component" value="Unassembled WGS sequence"/>
</dbReference>
<feature type="transmembrane region" description="Helical" evidence="7">
    <location>
        <begin position="342"/>
        <end position="364"/>
    </location>
</feature>
<evidence type="ECO:0000313" key="10">
    <source>
        <dbReference type="Proteomes" id="UP000199423"/>
    </source>
</evidence>
<evidence type="ECO:0000313" key="9">
    <source>
        <dbReference type="EMBL" id="SFV29757.1"/>
    </source>
</evidence>
<accession>A0A1I7N506</accession>
<dbReference type="PANTHER" id="PTHR47737">
    <property type="entry name" value="GLYCINE BETAINE/PROLINE BETAINE TRANSPORT SYSTEM PERMEASE PROTEIN PROW"/>
    <property type="match status" value="1"/>
</dbReference>
<feature type="transmembrane region" description="Helical" evidence="7">
    <location>
        <begin position="274"/>
        <end position="295"/>
    </location>
</feature>
<protein>
    <submittedName>
        <fullName evidence="9">Glycine betaine/proline transport system permease protein</fullName>
    </submittedName>
</protein>
<sequence>MDSIPLRDGGLFRERRFGVAVAIALVLVLISTMVPAAAVYPPAWKLPLGNMLTTALEFLVEHISFITRAIAQVVQAPLVLASGLLANGMEIPFGNTRIELPPLSWAGIAGAVIWAGYYAGGFRLALLQALGCAYLLLFGQWNGAMLTLASVAVCVPVAVISGLLVGVLAHLRPKLNTWLLAPGLDIMQTVPAFAYLIPTLLLFGFGPVAAMIATVIFAMPPMARVTCLALNQTPVEIRELAKMIGCTERQTIWRILLPSVLPSLLVGLNQTVMMTLNMVIVASMIGAGGLGFDVLRALRQLDIDRGFEAGAAIVAIAVMLDRQGVAIAHLARPAEALRSRRWVWIAPIGFIIAMTLLGAEFGWLQNFPRELRFSTGGVLGDAVRWINVNYFDTMEALRVFVLSYLMNPIKIYLTTTPWIITLGFVAIGAYLIAGFRLALLSVFAFGFCLVDGLWDKAMITLYLCLSATVVATLIGIPIAILAARFDGLYRATTVAVEVLQTLPSFVYLIPAVMLFRVGDFAALLAIVAFAITPIIKFTMTALRAVPADLIEAGRSMGCSKSQLDRYILLPIAFPTILLGINQAILFALAMVVITALVGTRDLGQEVYMALTAADPGRGIVAGLGLAFLGIFIDRLFQAGVAGLQRRSHVNDGIGYEPVPSEVK</sequence>
<keyword evidence="4 7" id="KW-0812">Transmembrane</keyword>
<feature type="transmembrane region" description="Helical" evidence="7">
    <location>
        <begin position="251"/>
        <end position="268"/>
    </location>
</feature>
<dbReference type="SUPFAM" id="SSF161098">
    <property type="entry name" value="MetI-like"/>
    <property type="match status" value="2"/>
</dbReference>
<dbReference type="OrthoDB" id="9815258at2"/>
<feature type="transmembrane region" description="Helical" evidence="7">
    <location>
        <begin position="618"/>
        <end position="636"/>
    </location>
</feature>
<dbReference type="CDD" id="cd06261">
    <property type="entry name" value="TM_PBP2"/>
    <property type="match status" value="2"/>
</dbReference>
<comment type="similarity">
    <text evidence="7">Belongs to the binding-protein-dependent transport system permease family.</text>
</comment>
<keyword evidence="3" id="KW-1003">Cell membrane</keyword>
<feature type="transmembrane region" description="Helical" evidence="7">
    <location>
        <begin position="566"/>
        <end position="598"/>
    </location>
</feature>
<feature type="transmembrane region" description="Helical" evidence="7">
    <location>
        <begin position="411"/>
        <end position="432"/>
    </location>
</feature>
<dbReference type="RefSeq" id="WP_092865752.1">
    <property type="nucleotide sequence ID" value="NZ_FPCH01000001.1"/>
</dbReference>
<feature type="transmembrane region" description="Helical" evidence="7">
    <location>
        <begin position="460"/>
        <end position="482"/>
    </location>
</feature>
<feature type="transmembrane region" description="Helical" evidence="7">
    <location>
        <begin position="494"/>
        <end position="515"/>
    </location>
</feature>
<feature type="transmembrane region" description="Helical" evidence="7">
    <location>
        <begin position="98"/>
        <end position="116"/>
    </location>
</feature>
<feature type="domain" description="ABC transmembrane type-1" evidence="8">
    <location>
        <begin position="457"/>
        <end position="636"/>
    </location>
</feature>
<dbReference type="AlphaFoldDB" id="A0A1I7N506"/>
<feature type="transmembrane region" description="Helical" evidence="7">
    <location>
        <begin position="146"/>
        <end position="172"/>
    </location>
</feature>
<keyword evidence="10" id="KW-1185">Reference proteome</keyword>
<evidence type="ECO:0000256" key="4">
    <source>
        <dbReference type="ARBA" id="ARBA00022692"/>
    </source>
</evidence>
<gene>
    <name evidence="9" type="ORF">SAMN04488557_1327</name>
</gene>
<dbReference type="STRING" id="51670.SAMN04488557_1327"/>
<dbReference type="GO" id="GO:0015226">
    <property type="term" value="F:carnitine transmembrane transporter activity"/>
    <property type="evidence" value="ECO:0007669"/>
    <property type="project" value="TreeGrafter"/>
</dbReference>
<dbReference type="GO" id="GO:0031460">
    <property type="term" value="P:glycine betaine transport"/>
    <property type="evidence" value="ECO:0007669"/>
    <property type="project" value="TreeGrafter"/>
</dbReference>
<dbReference type="Pfam" id="PF00528">
    <property type="entry name" value="BPD_transp_1"/>
    <property type="match status" value="2"/>
</dbReference>
<evidence type="ECO:0000259" key="8">
    <source>
        <dbReference type="PROSITE" id="PS50928"/>
    </source>
</evidence>
<dbReference type="GO" id="GO:0005275">
    <property type="term" value="F:amine transmembrane transporter activity"/>
    <property type="evidence" value="ECO:0007669"/>
    <property type="project" value="TreeGrafter"/>
</dbReference>
<feature type="transmembrane region" description="Helical" evidence="7">
    <location>
        <begin position="192"/>
        <end position="218"/>
    </location>
</feature>
<proteinExistence type="inferred from homology"/>
<feature type="transmembrane region" description="Helical" evidence="7">
    <location>
        <begin position="521"/>
        <end position="545"/>
    </location>
</feature>
<dbReference type="GO" id="GO:0043190">
    <property type="term" value="C:ATP-binding cassette (ABC) transporter complex"/>
    <property type="evidence" value="ECO:0007669"/>
    <property type="project" value="TreeGrafter"/>
</dbReference>
<comment type="subcellular location">
    <subcellularLocation>
        <location evidence="1 7">Cell membrane</location>
        <topology evidence="1 7">Multi-pass membrane protein</topology>
    </subcellularLocation>
</comment>
<feature type="domain" description="ABC transmembrane type-1" evidence="8">
    <location>
        <begin position="144"/>
        <end position="331"/>
    </location>
</feature>
<dbReference type="EMBL" id="FPCH01000001">
    <property type="protein sequence ID" value="SFV29757.1"/>
    <property type="molecule type" value="Genomic_DNA"/>
</dbReference>
<dbReference type="InterPro" id="IPR035906">
    <property type="entry name" value="MetI-like_sf"/>
</dbReference>
<keyword evidence="2 7" id="KW-0813">Transport</keyword>
<keyword evidence="5 7" id="KW-1133">Transmembrane helix</keyword>
<dbReference type="PROSITE" id="PS50928">
    <property type="entry name" value="ABC_TM1"/>
    <property type="match status" value="2"/>
</dbReference>
<evidence type="ECO:0000256" key="7">
    <source>
        <dbReference type="RuleBase" id="RU363032"/>
    </source>
</evidence>
<feature type="transmembrane region" description="Helical" evidence="7">
    <location>
        <begin position="21"/>
        <end position="43"/>
    </location>
</feature>
<name>A0A1I7N506_9HYPH</name>
<dbReference type="GO" id="GO:0015871">
    <property type="term" value="P:choline transport"/>
    <property type="evidence" value="ECO:0007669"/>
    <property type="project" value="TreeGrafter"/>
</dbReference>
<evidence type="ECO:0000256" key="3">
    <source>
        <dbReference type="ARBA" id="ARBA00022475"/>
    </source>
</evidence>
<keyword evidence="6 7" id="KW-0472">Membrane</keyword>
<dbReference type="Gene3D" id="1.10.3720.10">
    <property type="entry name" value="MetI-like"/>
    <property type="match status" value="2"/>
</dbReference>
<dbReference type="InterPro" id="IPR000515">
    <property type="entry name" value="MetI-like"/>
</dbReference>
<organism evidence="9 10">
    <name type="scientific">Hyphomicrobium facile</name>
    <dbReference type="NCBI Taxonomy" id="51670"/>
    <lineage>
        <taxon>Bacteria</taxon>
        <taxon>Pseudomonadati</taxon>
        <taxon>Pseudomonadota</taxon>
        <taxon>Alphaproteobacteria</taxon>
        <taxon>Hyphomicrobiales</taxon>
        <taxon>Hyphomicrobiaceae</taxon>
        <taxon>Hyphomicrobium</taxon>
    </lineage>
</organism>
<evidence type="ECO:0000256" key="1">
    <source>
        <dbReference type="ARBA" id="ARBA00004651"/>
    </source>
</evidence>
<evidence type="ECO:0000256" key="6">
    <source>
        <dbReference type="ARBA" id="ARBA00023136"/>
    </source>
</evidence>
<evidence type="ECO:0000256" key="2">
    <source>
        <dbReference type="ARBA" id="ARBA00022448"/>
    </source>
</evidence>
<dbReference type="PANTHER" id="PTHR47737:SF1">
    <property type="entry name" value="GLYCINE BETAINE_PROLINE BETAINE TRANSPORT SYSTEM PERMEASE PROTEIN PROW"/>
    <property type="match status" value="1"/>
</dbReference>